<evidence type="ECO:0000256" key="4">
    <source>
        <dbReference type="ARBA" id="ARBA00023163"/>
    </source>
</evidence>
<comment type="function">
    <text evidence="5">Involved in transvection phenomena (= synapsis-dependent gene expression), where the synaptic pairing of chromosomes carrying genes with which zeste interacts influences the expression of these genes. Zeste binds to DNA and stimulates transcription from a nearby promoter.</text>
</comment>
<reference evidence="8" key="2">
    <citation type="submission" date="2022-10" db="EMBL/GenBank/DDBJ databases">
        <authorList>
            <consortium name="ENA_rothamsted_submissions"/>
            <consortium name="culmorum"/>
            <person name="King R."/>
        </authorList>
    </citation>
    <scope>NUCLEOTIDE SEQUENCE</scope>
</reference>
<evidence type="ECO:0000256" key="1">
    <source>
        <dbReference type="ARBA" id="ARBA00011764"/>
    </source>
</evidence>
<evidence type="ECO:0000259" key="7">
    <source>
        <dbReference type="Pfam" id="PF13873"/>
    </source>
</evidence>
<evidence type="ECO:0000256" key="5">
    <source>
        <dbReference type="ARBA" id="ARBA00025466"/>
    </source>
</evidence>
<feature type="coiled-coil region" evidence="6">
    <location>
        <begin position="172"/>
        <end position="199"/>
    </location>
</feature>
<evidence type="ECO:0000313" key="8">
    <source>
        <dbReference type="EMBL" id="CAG9822910.1"/>
    </source>
</evidence>
<name>A0A9N9SLV1_PHACE</name>
<accession>A0A9N9SLV1</accession>
<evidence type="ECO:0000256" key="6">
    <source>
        <dbReference type="SAM" id="Coils"/>
    </source>
</evidence>
<feature type="domain" description="Myb/SANT-like DNA-binding" evidence="7">
    <location>
        <begin position="11"/>
        <end position="84"/>
    </location>
</feature>
<sequence length="224" mass="25549">MTTPIKAHQRGIKTTRNQFEAYLNELRVNKPFRENKFEGSDPDILRRTWDQLAAKLNALGGPCKDVSGWKRVFTDWKSQARGKARKLKLVQAQTGNVGVPPKPLTDLEEQLLDLTGRELNKDDDDIGEGDIVMEYNDVEASQASTSQKKIRPPKRKTSLLGCLENLANQSSIDDNNKMVEELNKIANELKQKRKIQSKQLQIELLKLKLKYPTHDFIFDSSESE</sequence>
<dbReference type="Pfam" id="PF13873">
    <property type="entry name" value="Myb_DNA-bind_5"/>
    <property type="match status" value="1"/>
</dbReference>
<reference evidence="8" key="1">
    <citation type="submission" date="2022-01" db="EMBL/GenBank/DDBJ databases">
        <authorList>
            <person name="King R."/>
        </authorList>
    </citation>
    <scope>NUCLEOTIDE SEQUENCE</scope>
</reference>
<dbReference type="Proteomes" id="UP001153737">
    <property type="component" value="Chromosome 6"/>
</dbReference>
<gene>
    <name evidence="8" type="ORF">PHAECO_LOCUS10369</name>
</gene>
<dbReference type="InterPro" id="IPR028002">
    <property type="entry name" value="Myb_DNA-bind_5"/>
</dbReference>
<evidence type="ECO:0000256" key="3">
    <source>
        <dbReference type="ARBA" id="ARBA00023015"/>
    </source>
</evidence>
<organism evidence="8 9">
    <name type="scientific">Phaedon cochleariae</name>
    <name type="common">Mustard beetle</name>
    <dbReference type="NCBI Taxonomy" id="80249"/>
    <lineage>
        <taxon>Eukaryota</taxon>
        <taxon>Metazoa</taxon>
        <taxon>Ecdysozoa</taxon>
        <taxon>Arthropoda</taxon>
        <taxon>Hexapoda</taxon>
        <taxon>Insecta</taxon>
        <taxon>Pterygota</taxon>
        <taxon>Neoptera</taxon>
        <taxon>Endopterygota</taxon>
        <taxon>Coleoptera</taxon>
        <taxon>Polyphaga</taxon>
        <taxon>Cucujiformia</taxon>
        <taxon>Chrysomeloidea</taxon>
        <taxon>Chrysomelidae</taxon>
        <taxon>Chrysomelinae</taxon>
        <taxon>Chrysomelini</taxon>
        <taxon>Phaedon</taxon>
    </lineage>
</organism>
<comment type="subunit">
    <text evidence="1">Self-associates forming complexes of several hundred monomers.</text>
</comment>
<keyword evidence="4" id="KW-0804">Transcription</keyword>
<protein>
    <recommendedName>
        <fullName evidence="2">Regulatory protein zeste</fullName>
    </recommendedName>
</protein>
<keyword evidence="3" id="KW-0805">Transcription regulation</keyword>
<evidence type="ECO:0000256" key="2">
    <source>
        <dbReference type="ARBA" id="ARBA00016807"/>
    </source>
</evidence>
<keyword evidence="6" id="KW-0175">Coiled coil</keyword>
<dbReference type="OrthoDB" id="6763911at2759"/>
<evidence type="ECO:0000313" key="9">
    <source>
        <dbReference type="Proteomes" id="UP001153737"/>
    </source>
</evidence>
<keyword evidence="9" id="KW-1185">Reference proteome</keyword>
<dbReference type="EMBL" id="OU896712">
    <property type="protein sequence ID" value="CAG9822910.1"/>
    <property type="molecule type" value="Genomic_DNA"/>
</dbReference>
<dbReference type="AlphaFoldDB" id="A0A9N9SLV1"/>
<proteinExistence type="predicted"/>